<dbReference type="GO" id="GO:0003887">
    <property type="term" value="F:DNA-directed DNA polymerase activity"/>
    <property type="evidence" value="ECO:0007669"/>
    <property type="project" value="InterPro"/>
</dbReference>
<dbReference type="PANTHER" id="PTHR11276">
    <property type="entry name" value="DNA POLYMERASE TYPE-X FAMILY MEMBER"/>
    <property type="match status" value="1"/>
</dbReference>
<name>A0AAW1P788_9CHLO</name>
<reference evidence="2 3" key="1">
    <citation type="journal article" date="2024" name="Nat. Commun.">
        <title>Phylogenomics reveals the evolutionary origins of lichenization in chlorophyte algae.</title>
        <authorList>
            <person name="Puginier C."/>
            <person name="Libourel C."/>
            <person name="Otte J."/>
            <person name="Skaloud P."/>
            <person name="Haon M."/>
            <person name="Grisel S."/>
            <person name="Petersen M."/>
            <person name="Berrin J.G."/>
            <person name="Delaux P.M."/>
            <person name="Dal Grande F."/>
            <person name="Keller J."/>
        </authorList>
    </citation>
    <scope>NUCLEOTIDE SEQUENCE [LARGE SCALE GENOMIC DNA]</scope>
    <source>
        <strain evidence="2 3">SAG 2043</strain>
    </source>
</reference>
<feature type="domain" description="BRCT" evidence="1">
    <location>
        <begin position="39"/>
        <end position="133"/>
    </location>
</feature>
<dbReference type="AlphaFoldDB" id="A0AAW1P788"/>
<accession>A0AAW1P788</accession>
<dbReference type="InterPro" id="IPR022312">
    <property type="entry name" value="DNA_pol_X"/>
</dbReference>
<keyword evidence="3" id="KW-1185">Reference proteome</keyword>
<dbReference type="Gene3D" id="3.40.50.10190">
    <property type="entry name" value="BRCT domain"/>
    <property type="match status" value="1"/>
</dbReference>
<dbReference type="PANTHER" id="PTHR11276:SF28">
    <property type="entry name" value="DNA POLYMERASE LAMBDA"/>
    <property type="match status" value="1"/>
</dbReference>
<gene>
    <name evidence="2" type="ORF">WJX72_010236</name>
</gene>
<dbReference type="Proteomes" id="UP001489004">
    <property type="component" value="Unassembled WGS sequence"/>
</dbReference>
<comment type="caution">
    <text evidence="2">The sequence shown here is derived from an EMBL/GenBank/DDBJ whole genome shotgun (WGS) entry which is preliminary data.</text>
</comment>
<dbReference type="InterPro" id="IPR027421">
    <property type="entry name" value="DNA_pol_lamdba_lyase_dom_sf"/>
</dbReference>
<protein>
    <recommendedName>
        <fullName evidence="1">BRCT domain-containing protein</fullName>
    </recommendedName>
</protein>
<evidence type="ECO:0000259" key="1">
    <source>
        <dbReference type="PROSITE" id="PS50172"/>
    </source>
</evidence>
<dbReference type="GO" id="GO:0006303">
    <property type="term" value="P:double-strand break repair via nonhomologous end joining"/>
    <property type="evidence" value="ECO:0007669"/>
    <property type="project" value="TreeGrafter"/>
</dbReference>
<dbReference type="Gene3D" id="3.30.460.10">
    <property type="entry name" value="Beta Polymerase, domain 2"/>
    <property type="match status" value="1"/>
</dbReference>
<dbReference type="InterPro" id="IPR018944">
    <property type="entry name" value="DNA_pol_lambd_fingers_domain"/>
</dbReference>
<dbReference type="Gene3D" id="1.10.150.20">
    <property type="entry name" value="5' to 3' exonuclease, C-terminal subdomain"/>
    <property type="match status" value="1"/>
</dbReference>
<evidence type="ECO:0000313" key="2">
    <source>
        <dbReference type="EMBL" id="KAK9805653.1"/>
    </source>
</evidence>
<dbReference type="GO" id="GO:0003677">
    <property type="term" value="F:DNA binding"/>
    <property type="evidence" value="ECO:0007669"/>
    <property type="project" value="InterPro"/>
</dbReference>
<dbReference type="Gene3D" id="1.10.150.110">
    <property type="entry name" value="DNA polymerase beta, N-terminal domain-like"/>
    <property type="match status" value="1"/>
</dbReference>
<evidence type="ECO:0000313" key="3">
    <source>
        <dbReference type="Proteomes" id="UP001489004"/>
    </source>
</evidence>
<dbReference type="EMBL" id="JALJOR010000015">
    <property type="protein sequence ID" value="KAK9805653.1"/>
    <property type="molecule type" value="Genomic_DNA"/>
</dbReference>
<dbReference type="Pfam" id="PF10391">
    <property type="entry name" value="DNA_pol_lambd_f"/>
    <property type="match status" value="1"/>
</dbReference>
<dbReference type="GO" id="GO:0005634">
    <property type="term" value="C:nucleus"/>
    <property type="evidence" value="ECO:0007669"/>
    <property type="project" value="TreeGrafter"/>
</dbReference>
<dbReference type="InterPro" id="IPR036420">
    <property type="entry name" value="BRCT_dom_sf"/>
</dbReference>
<dbReference type="SUPFAM" id="SSF81585">
    <property type="entry name" value="PsbU/PolX domain-like"/>
    <property type="match status" value="1"/>
</dbReference>
<dbReference type="SUPFAM" id="SSF52113">
    <property type="entry name" value="BRCT domain"/>
    <property type="match status" value="1"/>
</dbReference>
<dbReference type="InterPro" id="IPR043519">
    <property type="entry name" value="NT_sf"/>
</dbReference>
<dbReference type="Pfam" id="PF00533">
    <property type="entry name" value="BRCT"/>
    <property type="match status" value="1"/>
</dbReference>
<dbReference type="PROSITE" id="PS50172">
    <property type="entry name" value="BRCT"/>
    <property type="match status" value="1"/>
</dbReference>
<dbReference type="InterPro" id="IPR001357">
    <property type="entry name" value="BRCT_dom"/>
</dbReference>
<sequence length="487" mass="53241">MLCHQAAEAPVRYVRKIKPLSARNAEAYHAGKPATEAKQSGGSFTNTHVYLDPVSVRGRSGNIWRTWIQQRGGKIAQSVDDRHLTHVIVGESGTTADLPYAKLQAHGVHMVRSAWMEACLAQDKRLPEESFGGGTGTASGGSAGAAVQVSPAKRGHGPLWRYRKWLGKWLPEYDEMTIETEIALQAVFSWDRAQANGNAALVEAFAELYKYEDAVESTLEGADEDINPKDRIDRRALAYARAAAACMGCAFNIGEAVRRGDLDDDDLPFVGDVGARQVKELVLTGTCKELANYRADLAVSTSSGELRPETVGGATRRMFKKLPGVGSHAAYRWYKMGLRSFEDLEAATAGGRNVGLSTDQRFSLQHRANLLEDLPQDELEQMRSVVLDAIAKVRGSREGWRMTVVGGGRRGLPSHDGDFVISHPTESTAGLVRPLCEQLIKDRRMYGAASGMCKIQDTRMATHLDSIREHVEAAGRKGPKDNLLADR</sequence>
<proteinExistence type="predicted"/>
<organism evidence="2 3">
    <name type="scientific">[Myrmecia] bisecta</name>
    <dbReference type="NCBI Taxonomy" id="41462"/>
    <lineage>
        <taxon>Eukaryota</taxon>
        <taxon>Viridiplantae</taxon>
        <taxon>Chlorophyta</taxon>
        <taxon>core chlorophytes</taxon>
        <taxon>Trebouxiophyceae</taxon>
        <taxon>Trebouxiales</taxon>
        <taxon>Trebouxiaceae</taxon>
        <taxon>Myrmecia</taxon>
    </lineage>
</organism>